<dbReference type="PANTHER" id="PTHR11908">
    <property type="entry name" value="XANTHINE DEHYDROGENASE"/>
    <property type="match status" value="1"/>
</dbReference>
<dbReference type="InterPro" id="IPR000674">
    <property type="entry name" value="Ald_Oxase/Xan_DH_a/b"/>
</dbReference>
<comment type="similarity">
    <text evidence="3">Belongs to the xanthine dehydrogenase family.</text>
</comment>
<evidence type="ECO:0000259" key="20">
    <source>
        <dbReference type="PROSITE" id="PS51387"/>
    </source>
</evidence>
<feature type="binding site" evidence="18">
    <location>
        <position position="85"/>
    </location>
    <ligand>
        <name>[2Fe-2S] cluster</name>
        <dbReference type="ChEBI" id="CHEBI:190135"/>
        <label>1</label>
    </ligand>
</feature>
<dbReference type="Gene3D" id="3.30.465.10">
    <property type="match status" value="1"/>
</dbReference>
<dbReference type="Gene3D" id="3.30.390.50">
    <property type="entry name" value="CO dehydrogenase flavoprotein, C-terminal domain"/>
    <property type="match status" value="1"/>
</dbReference>
<dbReference type="InterPro" id="IPR008274">
    <property type="entry name" value="AldOxase/xan_DH_MoCoBD1"/>
</dbReference>
<comment type="cofactor">
    <cofactor evidence="18">
        <name>[2Fe-2S] cluster</name>
        <dbReference type="ChEBI" id="CHEBI:190135"/>
    </cofactor>
    <text evidence="18">Binds 2 [2Fe-2S] clusters.</text>
</comment>
<dbReference type="FunFam" id="3.30.365.10:FF:000001">
    <property type="entry name" value="Xanthine dehydrogenase oxidase"/>
    <property type="match status" value="1"/>
</dbReference>
<accession>A0A8W7PYU1</accession>
<evidence type="ECO:0000256" key="11">
    <source>
        <dbReference type="ARBA" id="ARBA00023004"/>
    </source>
</evidence>
<dbReference type="Pfam" id="PF01315">
    <property type="entry name" value="Ald_Xan_dh_C"/>
    <property type="match status" value="1"/>
</dbReference>
<dbReference type="InterPro" id="IPR036683">
    <property type="entry name" value="CO_DH_flav_C_dom_sf"/>
</dbReference>
<feature type="binding site" evidence="18">
    <location>
        <position position="115"/>
    </location>
    <ligand>
        <name>[2Fe-2S] cluster</name>
        <dbReference type="ChEBI" id="CHEBI:190135"/>
        <label>1</label>
    </ligand>
</feature>
<comment type="cofactor">
    <cofactor evidence="18">
        <name>Mo-molybdopterin</name>
        <dbReference type="ChEBI" id="CHEBI:71302"/>
    </cofactor>
    <text evidence="18">Binds 1 Mo-molybdopterin (Mo-MPT) cofactor per subunit.</text>
</comment>
<feature type="binding site" evidence="18">
    <location>
        <position position="93"/>
    </location>
    <ligand>
        <name>[2Fe-2S] cluster</name>
        <dbReference type="ChEBI" id="CHEBI:190135"/>
        <label>1</label>
    </ligand>
</feature>
<keyword evidence="12 18" id="KW-0411">Iron-sulfur</keyword>
<dbReference type="Pfam" id="PF03450">
    <property type="entry name" value="CO_deh_flav_C"/>
    <property type="match status" value="1"/>
</dbReference>
<name>A0A8W7PYU1_ANOCL</name>
<dbReference type="InterPro" id="IPR016208">
    <property type="entry name" value="Ald_Oxase/xanthine_DH-like"/>
</dbReference>
<dbReference type="SUPFAM" id="SSF54665">
    <property type="entry name" value="CO dehydrogenase molybdoprotein N-domain-like"/>
    <property type="match status" value="1"/>
</dbReference>
<dbReference type="InterPro" id="IPR046867">
    <property type="entry name" value="AldOxase/xan_DH_MoCoBD2"/>
</dbReference>
<evidence type="ECO:0000256" key="18">
    <source>
        <dbReference type="PIRSR" id="PIRSR000127-3"/>
    </source>
</evidence>
<keyword evidence="6" id="KW-0285">Flavoprotein</keyword>
<evidence type="ECO:0000256" key="16">
    <source>
        <dbReference type="PIRSR" id="PIRSR000127-1"/>
    </source>
</evidence>
<dbReference type="PROSITE" id="PS51085">
    <property type="entry name" value="2FE2S_FER_2"/>
    <property type="match status" value="1"/>
</dbReference>
<evidence type="ECO:0000256" key="12">
    <source>
        <dbReference type="ARBA" id="ARBA00023014"/>
    </source>
</evidence>
<dbReference type="InterPro" id="IPR036856">
    <property type="entry name" value="Ald_Oxase/Xan_DH_a/b_sf"/>
</dbReference>
<dbReference type="PIRSF" id="PIRSF000127">
    <property type="entry name" value="Xanthine_DH"/>
    <property type="match status" value="1"/>
</dbReference>
<dbReference type="InterPro" id="IPR036010">
    <property type="entry name" value="2Fe-2S_ferredoxin-like_sf"/>
</dbReference>
<feature type="binding site" evidence="18">
    <location>
        <position position="158"/>
    </location>
    <ligand>
        <name>[2Fe-2S] cluster</name>
        <dbReference type="ChEBI" id="CHEBI:190135"/>
        <label>2</label>
    </ligand>
</feature>
<dbReference type="Gene3D" id="1.10.150.120">
    <property type="entry name" value="[2Fe-2S]-binding domain"/>
    <property type="match status" value="1"/>
</dbReference>
<proteinExistence type="inferred from homology"/>
<feature type="binding site" evidence="18">
    <location>
        <position position="928"/>
    </location>
    <ligand>
        <name>Mo-molybdopterin</name>
        <dbReference type="ChEBI" id="CHEBI:71302"/>
    </ligand>
    <ligandPart>
        <name>Mo</name>
        <dbReference type="ChEBI" id="CHEBI:28685"/>
    </ligandPart>
</feature>
<evidence type="ECO:0000256" key="5">
    <source>
        <dbReference type="ARBA" id="ARBA00022505"/>
    </source>
</evidence>
<dbReference type="GO" id="GO:0051537">
    <property type="term" value="F:2 iron, 2 sulfur cluster binding"/>
    <property type="evidence" value="ECO:0007669"/>
    <property type="project" value="UniProtKB-KW"/>
</dbReference>
<dbReference type="InterPro" id="IPR012675">
    <property type="entry name" value="Beta-grasp_dom_sf"/>
</dbReference>
<evidence type="ECO:0000256" key="3">
    <source>
        <dbReference type="ARBA" id="ARBA00006849"/>
    </source>
</evidence>
<keyword evidence="11 18" id="KW-0408">Iron</keyword>
<evidence type="ECO:0000313" key="21">
    <source>
        <dbReference type="EnsemblMetazoa" id="ACOM040010-PA.1"/>
    </source>
</evidence>
<feature type="binding site" evidence="18">
    <location>
        <position position="191"/>
    </location>
    <ligand>
        <name>[2Fe-2S] cluster</name>
        <dbReference type="ChEBI" id="CHEBI:190135"/>
        <label>2</label>
    </ligand>
</feature>
<feature type="binding site" evidence="18">
    <location>
        <position position="1080"/>
    </location>
    <ligand>
        <name>Mo-molybdopterin</name>
        <dbReference type="ChEBI" id="CHEBI:71302"/>
    </ligand>
    <ligandPart>
        <name>Mo</name>
        <dbReference type="ChEBI" id="CHEBI:28685"/>
    </ligandPart>
</feature>
<dbReference type="SUPFAM" id="SSF56003">
    <property type="entry name" value="Molybdenum cofactor-binding domain"/>
    <property type="match status" value="1"/>
</dbReference>
<evidence type="ECO:0000256" key="1">
    <source>
        <dbReference type="ARBA" id="ARBA00001974"/>
    </source>
</evidence>
<dbReference type="InterPro" id="IPR016169">
    <property type="entry name" value="FAD-bd_PCMH_sub2"/>
</dbReference>
<organism evidence="21">
    <name type="scientific">Anopheles coluzzii</name>
    <name type="common">African malaria mosquito</name>
    <dbReference type="NCBI Taxonomy" id="1518534"/>
    <lineage>
        <taxon>Eukaryota</taxon>
        <taxon>Metazoa</taxon>
        <taxon>Ecdysozoa</taxon>
        <taxon>Arthropoda</taxon>
        <taxon>Hexapoda</taxon>
        <taxon>Insecta</taxon>
        <taxon>Pterygota</taxon>
        <taxon>Neoptera</taxon>
        <taxon>Endopterygota</taxon>
        <taxon>Diptera</taxon>
        <taxon>Nematocera</taxon>
        <taxon>Culicoidea</taxon>
        <taxon>Culicidae</taxon>
        <taxon>Anophelinae</taxon>
        <taxon>Anopheles</taxon>
    </lineage>
</organism>
<evidence type="ECO:0008006" key="22">
    <source>
        <dbReference type="Google" id="ProtNLM"/>
    </source>
</evidence>
<dbReference type="SUPFAM" id="SSF55447">
    <property type="entry name" value="CO dehydrogenase flavoprotein C-terminal domain-like"/>
    <property type="match status" value="1"/>
</dbReference>
<keyword evidence="5 18" id="KW-0500">Molybdenum</keyword>
<dbReference type="SUPFAM" id="SSF47741">
    <property type="entry name" value="CO dehydrogenase ISP C-domain like"/>
    <property type="match status" value="1"/>
</dbReference>
<keyword evidence="9 17" id="KW-0274">FAD</keyword>
<feature type="binding site" evidence="18">
    <location>
        <position position="90"/>
    </location>
    <ligand>
        <name>[2Fe-2S] cluster</name>
        <dbReference type="ChEBI" id="CHEBI:190135"/>
        <label>1</label>
    </ligand>
</feature>
<dbReference type="InterPro" id="IPR002888">
    <property type="entry name" value="2Fe-2S-bd"/>
</dbReference>
<keyword evidence="14" id="KW-0576">Peroxisome</keyword>
<dbReference type="FunFam" id="3.30.365.10:FF:000019">
    <property type="entry name" value="indole-3-acetaldehyde oxidase"/>
    <property type="match status" value="1"/>
</dbReference>
<dbReference type="Gene3D" id="3.30.365.10">
    <property type="entry name" value="Aldehyde oxidase/xanthine dehydrogenase, molybdopterin binding domain"/>
    <property type="match status" value="4"/>
</dbReference>
<dbReference type="SMART" id="SM01092">
    <property type="entry name" value="CO_deh_flav_C"/>
    <property type="match status" value="1"/>
</dbReference>
<dbReference type="InterPro" id="IPR036318">
    <property type="entry name" value="FAD-bd_PCMH-like_sf"/>
</dbReference>
<dbReference type="Pfam" id="PF00941">
    <property type="entry name" value="FAD_binding_5"/>
    <property type="match status" value="1"/>
</dbReference>
<dbReference type="Pfam" id="PF02738">
    <property type="entry name" value="MoCoBD_1"/>
    <property type="match status" value="1"/>
</dbReference>
<dbReference type="PANTHER" id="PTHR11908:SF132">
    <property type="entry name" value="ALDEHYDE OXIDASE 1-RELATED"/>
    <property type="match status" value="1"/>
</dbReference>
<feature type="binding site" evidence="18">
    <location>
        <position position="193"/>
    </location>
    <ligand>
        <name>[2Fe-2S] cluster</name>
        <dbReference type="ChEBI" id="CHEBI:190135"/>
        <label>2</label>
    </ligand>
</feature>
<evidence type="ECO:0000256" key="9">
    <source>
        <dbReference type="ARBA" id="ARBA00022827"/>
    </source>
</evidence>
<evidence type="ECO:0000256" key="17">
    <source>
        <dbReference type="PIRSR" id="PIRSR000127-2"/>
    </source>
</evidence>
<evidence type="ECO:0000256" key="14">
    <source>
        <dbReference type="ARBA" id="ARBA00023140"/>
    </source>
</evidence>
<dbReference type="VEuPathDB" id="VectorBase:ACON2_037626"/>
<evidence type="ECO:0000256" key="13">
    <source>
        <dbReference type="ARBA" id="ARBA00023027"/>
    </source>
</evidence>
<sequence length="1308" mass="145071">LLKRCSIAQTYSRESVVCILSSNRVCANLRLTRATRKSQPQIAMQIVFTINGKVHKANSSTVPIDTSLGTYLRYHAQLKGTKFMCREGGCGACIVNVSGQHPVTKDVISRAVNSCLFPLFSCNGLDIVTIEGIGNKLEGYHPAQRRLAHFNGTQCGFCSPGMVMNMYSLLEAKNGQVTMEEVENSFGGNICRCTGYRPILDAFKSLAIDADPKLLEVCQDIEEVPKICPKSREGAPCTGKCSLAAQGEEANDIHLQFVGGREWYKVENVQAIFRIFDKIEARSYMLVAGNTATGVYRRPHDLEVFIDINSVADLRVNYFNDALTIGANVSLTELMIILEEATTAKGYEYCRELVKHLDLIANVPVRNVGTIAGNLSIKHQYREFPSDVYLLLEGVGARLTIATSTTSTKIVTVEEYLSMNMSKRIILNILLYPLDPEQYSLRTYKVMPRAQNAHAYVNAVFLLQFQDSKLRTASICYGGITPGFTHAVQLESFLVGKDIFDGSVLQEALEMLHTTIAPNYVPPDAAPEYRKQLALSLFYRAVLSIAADRSVPINPLYASGTQPGKRMLSSGRQTYDTIQEHWPVTKHMPKVEGLSQTAGEADYTDDLPNLPGQLFGAFVLATKPRTRIVSIDPSEALTRAGVVAFYSARDIPGSNNFMPTELGNKQVEEIFCSDRVLYHGQPVGIVLAETYDEAYRAAKVVEIVYGPPDGEPILPTVKDVIRANRTERIHASAQLEVGERYETGAGSIRLEGSFDLPSQYHLSMETQQCVCVPIDDGMDVYSSTQWVDICQIAIARALRVPENSLNFRIRRLGGAFGAKISRASQVACACAIAAHYSQRPVRLIVSLEDNMAAIGKRSACVSRYEIEVDERGRVERLLNRFYQDSGCSLNEPVEQVTFLFYRNCYDTSSWKVMGHSVLTESASTTYCRGPGTNEGISMAENMMEHIAHRLGLDPMAVRMQNLTEDSKIRELLPMFAQDVEYEARRDEITQFNASNRWIKRGLAIVPMRYPQYFVGTLHALVSIYHADGSVAITTGGIYMGQGVNTKVTQVAARALGIPTGMIRVKAMANITSPNAIVSGGSMTSDAACYAVQKACEMLRKRIDPVREQHPEESWEAITQRCHQQHVDLCALYQYNVTEMQHYVVWGLTCSEVEVDILTGSVQIRRVDILEDVGESISPGIDIGQIEGAFVMGIGLYFTEQLVYNGESGQLLTNRSWNYKPPGAKDIPVDFRVKFLQRTHNENFVLRSKTTGEPALNMTVSLLFALRMALNSARKQAGLPDEWYPIEVPATPEQICLLAGSTIEQFKLT</sequence>
<dbReference type="GO" id="GO:0005506">
    <property type="term" value="F:iron ion binding"/>
    <property type="evidence" value="ECO:0007669"/>
    <property type="project" value="InterPro"/>
</dbReference>
<dbReference type="InterPro" id="IPR002346">
    <property type="entry name" value="Mopterin_DH_FAD-bd"/>
</dbReference>
<dbReference type="SMART" id="SM01008">
    <property type="entry name" value="Ald_Xan_dh_C"/>
    <property type="match status" value="1"/>
</dbReference>
<dbReference type="FunFam" id="3.10.20.30:FF:000012">
    <property type="entry name" value="Xanthine dehydrogenase/oxidase"/>
    <property type="match status" value="1"/>
</dbReference>
<dbReference type="GO" id="GO:0071949">
    <property type="term" value="F:FAD binding"/>
    <property type="evidence" value="ECO:0007669"/>
    <property type="project" value="InterPro"/>
</dbReference>
<dbReference type="FunFam" id="1.10.150.120:FF:000007">
    <property type="entry name" value="indole-3-acetaldehyde oxidase"/>
    <property type="match status" value="1"/>
</dbReference>
<keyword evidence="13" id="KW-0520">NAD</keyword>
<dbReference type="GO" id="GO:0005777">
    <property type="term" value="C:peroxisome"/>
    <property type="evidence" value="ECO:0007669"/>
    <property type="project" value="UniProtKB-SubCell"/>
</dbReference>
<dbReference type="SUPFAM" id="SSF56176">
    <property type="entry name" value="FAD-binding/transporter-associated domain-like"/>
    <property type="match status" value="1"/>
</dbReference>
<evidence type="ECO:0000256" key="15">
    <source>
        <dbReference type="ARBA" id="ARBA00034078"/>
    </source>
</evidence>
<dbReference type="FunFam" id="3.30.390.50:FF:000003">
    <property type="entry name" value="Aldehyde oxidase1"/>
    <property type="match status" value="1"/>
</dbReference>
<dbReference type="InterPro" id="IPR001041">
    <property type="entry name" value="2Fe-2S_ferredoxin-type"/>
</dbReference>
<dbReference type="Gene3D" id="3.90.1170.50">
    <property type="entry name" value="Aldehyde oxidase/xanthine dehydrogenase, a/b hammerhead"/>
    <property type="match status" value="1"/>
</dbReference>
<dbReference type="FunFam" id="3.30.365.10:FF:000009">
    <property type="entry name" value="Aldehyde oxidase"/>
    <property type="match status" value="1"/>
</dbReference>
<dbReference type="SUPFAM" id="SSF54292">
    <property type="entry name" value="2Fe-2S ferredoxin-like"/>
    <property type="match status" value="1"/>
</dbReference>
<dbReference type="Proteomes" id="UP000075882">
    <property type="component" value="Unassembled WGS sequence"/>
</dbReference>
<feature type="binding site" evidence="18">
    <location>
        <position position="785"/>
    </location>
    <ligand>
        <name>Mo-molybdopterin</name>
        <dbReference type="ChEBI" id="CHEBI:71302"/>
    </ligand>
    <ligandPart>
        <name>Mo</name>
        <dbReference type="ChEBI" id="CHEBI:28685"/>
    </ligandPart>
</feature>
<dbReference type="PROSITE" id="PS51387">
    <property type="entry name" value="FAD_PCMH"/>
    <property type="match status" value="1"/>
</dbReference>
<keyword evidence="8 18" id="KW-0479">Metal-binding</keyword>
<dbReference type="EnsemblMetazoa" id="ACOM040010-RA">
    <property type="protein sequence ID" value="ACOM040010-PA.1"/>
    <property type="gene ID" value="ACOM040010"/>
</dbReference>
<dbReference type="PROSITE" id="PS00197">
    <property type="entry name" value="2FE2S_FER_1"/>
    <property type="match status" value="1"/>
</dbReference>
<comment type="cofactor">
    <cofactor evidence="15">
        <name>[2Fe-2S] cluster</name>
        <dbReference type="ChEBI" id="CHEBI:190135"/>
    </cofactor>
</comment>
<evidence type="ECO:0000259" key="19">
    <source>
        <dbReference type="PROSITE" id="PS51085"/>
    </source>
</evidence>
<feature type="binding site" evidence="18">
    <location>
        <position position="816"/>
    </location>
    <ligand>
        <name>Mo-molybdopterin</name>
        <dbReference type="ChEBI" id="CHEBI:71302"/>
    </ligand>
    <ligandPart>
        <name>Mo</name>
        <dbReference type="ChEBI" id="CHEBI:28685"/>
    </ligandPart>
</feature>
<evidence type="ECO:0000256" key="6">
    <source>
        <dbReference type="ARBA" id="ARBA00022630"/>
    </source>
</evidence>
<dbReference type="InterPro" id="IPR016166">
    <property type="entry name" value="FAD-bd_PCMH"/>
</dbReference>
<dbReference type="FunFam" id="3.30.465.10:FF:000013">
    <property type="entry name" value="Aldehyde oxidase"/>
    <property type="match status" value="1"/>
</dbReference>
<feature type="binding site" evidence="18">
    <location>
        <position position="155"/>
    </location>
    <ligand>
        <name>[2Fe-2S] cluster</name>
        <dbReference type="ChEBI" id="CHEBI:190135"/>
        <label>2</label>
    </ligand>
</feature>
<keyword evidence="10" id="KW-0560">Oxidoreductase</keyword>
<comment type="cofactor">
    <cofactor evidence="1 17">
        <name>FAD</name>
        <dbReference type="ChEBI" id="CHEBI:57692"/>
    </cofactor>
</comment>
<dbReference type="Pfam" id="PF01799">
    <property type="entry name" value="Fer2_2"/>
    <property type="match status" value="1"/>
</dbReference>
<evidence type="ECO:0000256" key="2">
    <source>
        <dbReference type="ARBA" id="ARBA00004275"/>
    </source>
</evidence>
<dbReference type="Pfam" id="PF00111">
    <property type="entry name" value="Fer2"/>
    <property type="match status" value="1"/>
</dbReference>
<dbReference type="CDD" id="cd00207">
    <property type="entry name" value="fer2"/>
    <property type="match status" value="1"/>
</dbReference>
<dbReference type="InterPro" id="IPR005107">
    <property type="entry name" value="CO_DH_flav_C"/>
</dbReference>
<feature type="active site" description="Proton acceptor" evidence="16">
    <location>
        <position position="1252"/>
    </location>
</feature>
<keyword evidence="7 18" id="KW-0001">2Fe-2S</keyword>
<evidence type="ECO:0000256" key="4">
    <source>
        <dbReference type="ARBA" id="ARBA00011738"/>
    </source>
</evidence>
<dbReference type="FunFam" id="3.90.1170.50:FF:000003">
    <property type="entry name" value="Aldehyde oxidase"/>
    <property type="match status" value="1"/>
</dbReference>
<dbReference type="GO" id="GO:0016491">
    <property type="term" value="F:oxidoreductase activity"/>
    <property type="evidence" value="ECO:0007669"/>
    <property type="project" value="UniProtKB-KW"/>
</dbReference>
<dbReference type="InterPro" id="IPR006058">
    <property type="entry name" value="2Fe2S_fd_BS"/>
</dbReference>
<dbReference type="InterPro" id="IPR037165">
    <property type="entry name" value="AldOxase/xan_DH_Mopterin-bd_sf"/>
</dbReference>
<dbReference type="Gene3D" id="3.10.20.30">
    <property type="match status" value="1"/>
</dbReference>
<feature type="domain" description="2Fe-2S ferredoxin-type" evidence="19">
    <location>
        <begin position="44"/>
        <end position="133"/>
    </location>
</feature>
<dbReference type="Pfam" id="PF20256">
    <property type="entry name" value="MoCoBD_2"/>
    <property type="match status" value="1"/>
</dbReference>
<reference evidence="21" key="1">
    <citation type="submission" date="2022-08" db="UniProtKB">
        <authorList>
            <consortium name="EnsemblMetazoa"/>
        </authorList>
    </citation>
    <scope>IDENTIFICATION</scope>
</reference>
<dbReference type="InterPro" id="IPR036884">
    <property type="entry name" value="2Fe-2S-bd_dom_sf"/>
</dbReference>
<evidence type="ECO:0000256" key="10">
    <source>
        <dbReference type="ARBA" id="ARBA00023002"/>
    </source>
</evidence>
<feature type="binding site" evidence="17">
    <location>
        <position position="445"/>
    </location>
    <ligand>
        <name>FAD</name>
        <dbReference type="ChEBI" id="CHEBI:57692"/>
    </ligand>
</feature>
<comment type="subcellular location">
    <subcellularLocation>
        <location evidence="2">Peroxisome</location>
    </subcellularLocation>
</comment>
<comment type="subunit">
    <text evidence="4">Homodimer.</text>
</comment>
<evidence type="ECO:0000256" key="7">
    <source>
        <dbReference type="ARBA" id="ARBA00022714"/>
    </source>
</evidence>
<protein>
    <recommendedName>
        <fullName evidence="22">FAD-binding PCMH-type domain-containing protein</fullName>
    </recommendedName>
</protein>
<evidence type="ECO:0000256" key="8">
    <source>
        <dbReference type="ARBA" id="ARBA00022723"/>
    </source>
</evidence>
<feature type="domain" description="FAD-binding PCMH-type" evidence="20">
    <location>
        <begin position="256"/>
        <end position="436"/>
    </location>
</feature>